<keyword evidence="5 9" id="KW-0378">Hydrolase</keyword>
<reference evidence="11" key="2">
    <citation type="submission" date="2023-05" db="EMBL/GenBank/DDBJ databases">
        <authorList>
            <consortium name="Lawrence Berkeley National Laboratory"/>
            <person name="Steindorff A."/>
            <person name="Hensen N."/>
            <person name="Bonometti L."/>
            <person name="Westerberg I."/>
            <person name="Brannstrom I.O."/>
            <person name="Guillou S."/>
            <person name="Cros-Aarteil S."/>
            <person name="Calhoun S."/>
            <person name="Haridas S."/>
            <person name="Kuo A."/>
            <person name="Mondo S."/>
            <person name="Pangilinan J."/>
            <person name="Riley R."/>
            <person name="Labutti K."/>
            <person name="Andreopoulos B."/>
            <person name="Lipzen A."/>
            <person name="Chen C."/>
            <person name="Yanf M."/>
            <person name="Daum C."/>
            <person name="Ng V."/>
            <person name="Clum A."/>
            <person name="Ohm R."/>
            <person name="Martin F."/>
            <person name="Silar P."/>
            <person name="Natvig D."/>
            <person name="Lalanne C."/>
            <person name="Gautier V."/>
            <person name="Ament-Velasquez S.L."/>
            <person name="Kruys A."/>
            <person name="Hutchinson M.I."/>
            <person name="Powell A.J."/>
            <person name="Barry K."/>
            <person name="Miller A.N."/>
            <person name="Grigoriev I.V."/>
            <person name="Debuchy R."/>
            <person name="Gladieux P."/>
            <person name="Thoren M.H."/>
            <person name="Johannesson H."/>
        </authorList>
    </citation>
    <scope>NUCLEOTIDE SEQUENCE</scope>
    <source>
        <strain evidence="11">CBS 103.79</strain>
    </source>
</reference>
<sequence length="337" mass="35582">MPSALVSLALLAGSAFAQQQNLWGQCGGIGYGGPTNCVAGSCCSTQNPCSSTNSGPPIPAGSLQQVNSFGSNPSNIQMFIYVPNKLVNNPAIIVALHPCGGSAQQWYSGTQLPSYAEQKGFIIIYPQTTAYTNCWDVNNVGSLTHNGSGDAAGVISMINFTLNKFSGNRNKVFVMGASSGGMMTNVMVGSYPEYFEAGASYSGVPFACLYGSTTPPSPSGSNQTCAQGLTHTPQEWANFVYNAYPGYTGKRPRMQIAHGLDDGLVRPVNGWEQLKQWGAVLGLTNTYNVTGASVPEGSEYIQVVYGDGSKLVGYMGQGVGHWAPVKEQVMLKFFGLL</sequence>
<dbReference type="SUPFAM" id="SSF57180">
    <property type="entry name" value="Cellulose-binding domain"/>
    <property type="match status" value="1"/>
</dbReference>
<name>A0AAN6MJI2_9PEZI</name>
<comment type="subcellular location">
    <subcellularLocation>
        <location evidence="1 9">Secreted</location>
    </subcellularLocation>
</comment>
<dbReference type="InterPro" id="IPR035971">
    <property type="entry name" value="CBD_sf"/>
</dbReference>
<dbReference type="InterPro" id="IPR000254">
    <property type="entry name" value="CBD"/>
</dbReference>
<accession>A0AAN6MJI2</accession>
<dbReference type="GO" id="GO:0052689">
    <property type="term" value="F:carboxylic ester hydrolase activity"/>
    <property type="evidence" value="ECO:0007669"/>
    <property type="project" value="UniProtKB-KW"/>
</dbReference>
<evidence type="ECO:0000256" key="8">
    <source>
        <dbReference type="ARBA" id="ARBA00023326"/>
    </source>
</evidence>
<dbReference type="PANTHER" id="PTHR43037:SF3">
    <property type="entry name" value="FERULOYL ESTERASE B"/>
    <property type="match status" value="1"/>
</dbReference>
<evidence type="ECO:0000313" key="11">
    <source>
        <dbReference type="EMBL" id="KAK3901346.1"/>
    </source>
</evidence>
<proteinExistence type="inferred from homology"/>
<evidence type="ECO:0000256" key="1">
    <source>
        <dbReference type="ARBA" id="ARBA00004613"/>
    </source>
</evidence>
<dbReference type="InterPro" id="IPR010126">
    <property type="entry name" value="Esterase_phb"/>
</dbReference>
<feature type="signal peptide" evidence="9">
    <location>
        <begin position="1"/>
        <end position="17"/>
    </location>
</feature>
<dbReference type="GO" id="GO:0045493">
    <property type="term" value="P:xylan catabolic process"/>
    <property type="evidence" value="ECO:0007669"/>
    <property type="project" value="UniProtKB-UniRule"/>
</dbReference>
<dbReference type="EC" id="3.1.1.-" evidence="9"/>
<dbReference type="SUPFAM" id="SSF53474">
    <property type="entry name" value="alpha/beta-Hydrolases"/>
    <property type="match status" value="2"/>
</dbReference>
<dbReference type="EMBL" id="MU855587">
    <property type="protein sequence ID" value="KAK3901346.1"/>
    <property type="molecule type" value="Genomic_DNA"/>
</dbReference>
<comment type="similarity">
    <text evidence="9">Belongs to the carbohydrate esterase 1 (CE1) family.</text>
</comment>
<dbReference type="PANTHER" id="PTHR43037">
    <property type="entry name" value="UNNAMED PRODUCT-RELATED"/>
    <property type="match status" value="1"/>
</dbReference>
<comment type="function">
    <text evidence="9">Esterase involved in the hydrolysis of xylan, a major structural heterogeneous polysaccharide found in plant biomass representing the second most abundant polysaccharide in the biosphere, after cellulose.</text>
</comment>
<evidence type="ECO:0000259" key="10">
    <source>
        <dbReference type="PROSITE" id="PS51164"/>
    </source>
</evidence>
<dbReference type="InterPro" id="IPR029058">
    <property type="entry name" value="AB_hydrolase_fold"/>
</dbReference>
<comment type="caution">
    <text evidence="11">The sequence shown here is derived from an EMBL/GenBank/DDBJ whole genome shotgun (WGS) entry which is preliminary data.</text>
</comment>
<evidence type="ECO:0000256" key="7">
    <source>
        <dbReference type="ARBA" id="ARBA00023277"/>
    </source>
</evidence>
<feature type="chain" id="PRO_5042670769" description="Carboxylic ester hydrolase" evidence="9">
    <location>
        <begin position="18"/>
        <end position="337"/>
    </location>
</feature>
<evidence type="ECO:0000256" key="6">
    <source>
        <dbReference type="ARBA" id="ARBA00023180"/>
    </source>
</evidence>
<dbReference type="GO" id="GO:0030248">
    <property type="term" value="F:cellulose binding"/>
    <property type="evidence" value="ECO:0007669"/>
    <property type="project" value="InterPro"/>
</dbReference>
<keyword evidence="3 9" id="KW-0964">Secreted</keyword>
<protein>
    <recommendedName>
        <fullName evidence="9">Carboxylic ester hydrolase</fullName>
        <ecNumber evidence="9">3.1.1.-</ecNumber>
    </recommendedName>
</protein>
<keyword evidence="8 9" id="KW-0624">Polysaccharide degradation</keyword>
<dbReference type="Pfam" id="PF00734">
    <property type="entry name" value="CBM_1"/>
    <property type="match status" value="1"/>
</dbReference>
<evidence type="ECO:0000256" key="9">
    <source>
        <dbReference type="RuleBase" id="RU367147"/>
    </source>
</evidence>
<dbReference type="Pfam" id="PF10503">
    <property type="entry name" value="Esterase_PHB"/>
    <property type="match status" value="1"/>
</dbReference>
<keyword evidence="4 9" id="KW-0732">Signal</keyword>
<evidence type="ECO:0000313" key="12">
    <source>
        <dbReference type="Proteomes" id="UP001303889"/>
    </source>
</evidence>
<evidence type="ECO:0000256" key="3">
    <source>
        <dbReference type="ARBA" id="ARBA00022525"/>
    </source>
</evidence>
<organism evidence="11 12">
    <name type="scientific">Staphylotrichum tortipilum</name>
    <dbReference type="NCBI Taxonomy" id="2831512"/>
    <lineage>
        <taxon>Eukaryota</taxon>
        <taxon>Fungi</taxon>
        <taxon>Dikarya</taxon>
        <taxon>Ascomycota</taxon>
        <taxon>Pezizomycotina</taxon>
        <taxon>Sordariomycetes</taxon>
        <taxon>Sordariomycetidae</taxon>
        <taxon>Sordariales</taxon>
        <taxon>Chaetomiaceae</taxon>
        <taxon>Staphylotrichum</taxon>
    </lineage>
</organism>
<evidence type="ECO:0000256" key="4">
    <source>
        <dbReference type="ARBA" id="ARBA00022729"/>
    </source>
</evidence>
<dbReference type="Proteomes" id="UP001303889">
    <property type="component" value="Unassembled WGS sequence"/>
</dbReference>
<keyword evidence="12" id="KW-1185">Reference proteome</keyword>
<keyword evidence="6" id="KW-0325">Glycoprotein</keyword>
<dbReference type="AlphaFoldDB" id="A0AAN6MJI2"/>
<gene>
    <name evidence="11" type="ORF">C8A05DRAFT_44999</name>
</gene>
<reference evidence="11" key="1">
    <citation type="journal article" date="2023" name="Mol. Phylogenet. Evol.">
        <title>Genome-scale phylogeny and comparative genomics of the fungal order Sordariales.</title>
        <authorList>
            <person name="Hensen N."/>
            <person name="Bonometti L."/>
            <person name="Westerberg I."/>
            <person name="Brannstrom I.O."/>
            <person name="Guillou S."/>
            <person name="Cros-Aarteil S."/>
            <person name="Calhoun S."/>
            <person name="Haridas S."/>
            <person name="Kuo A."/>
            <person name="Mondo S."/>
            <person name="Pangilinan J."/>
            <person name="Riley R."/>
            <person name="LaButti K."/>
            <person name="Andreopoulos B."/>
            <person name="Lipzen A."/>
            <person name="Chen C."/>
            <person name="Yan M."/>
            <person name="Daum C."/>
            <person name="Ng V."/>
            <person name="Clum A."/>
            <person name="Steindorff A."/>
            <person name="Ohm R.A."/>
            <person name="Martin F."/>
            <person name="Silar P."/>
            <person name="Natvig D.O."/>
            <person name="Lalanne C."/>
            <person name="Gautier V."/>
            <person name="Ament-Velasquez S.L."/>
            <person name="Kruys A."/>
            <person name="Hutchinson M.I."/>
            <person name="Powell A.J."/>
            <person name="Barry K."/>
            <person name="Miller A.N."/>
            <person name="Grigoriev I.V."/>
            <person name="Debuchy R."/>
            <person name="Gladieux P."/>
            <person name="Hiltunen Thoren M."/>
            <person name="Johannesson H."/>
        </authorList>
    </citation>
    <scope>NUCLEOTIDE SEQUENCE</scope>
    <source>
        <strain evidence="11">CBS 103.79</strain>
    </source>
</reference>
<dbReference type="Gene3D" id="3.40.50.1820">
    <property type="entry name" value="alpha/beta hydrolase"/>
    <property type="match status" value="1"/>
</dbReference>
<keyword evidence="2 9" id="KW-0719">Serine esterase</keyword>
<keyword evidence="7 9" id="KW-0119">Carbohydrate metabolism</keyword>
<dbReference type="GO" id="GO:0005576">
    <property type="term" value="C:extracellular region"/>
    <property type="evidence" value="ECO:0007669"/>
    <property type="project" value="UniProtKB-SubCell"/>
</dbReference>
<dbReference type="NCBIfam" id="TIGR01840">
    <property type="entry name" value="esterase_phb"/>
    <property type="match status" value="1"/>
</dbReference>
<evidence type="ECO:0000256" key="2">
    <source>
        <dbReference type="ARBA" id="ARBA00022487"/>
    </source>
</evidence>
<dbReference type="InterPro" id="IPR050955">
    <property type="entry name" value="Plant_Biomass_Hydrol_Est"/>
</dbReference>
<feature type="domain" description="CBM1" evidence="10">
    <location>
        <begin position="18"/>
        <end position="54"/>
    </location>
</feature>
<evidence type="ECO:0000256" key="5">
    <source>
        <dbReference type="ARBA" id="ARBA00022801"/>
    </source>
</evidence>
<dbReference type="PROSITE" id="PS51164">
    <property type="entry name" value="CBM1_2"/>
    <property type="match status" value="1"/>
</dbReference>